<dbReference type="RefSeq" id="WP_070024603.1">
    <property type="nucleotide sequence ID" value="NZ_FNTD01000004.1"/>
</dbReference>
<protein>
    <submittedName>
        <fullName evidence="3">DNA-binding transcriptional regulator, XRE-family HTH domain</fullName>
    </submittedName>
</protein>
<name>A0A1H4PEP8_9ACTN</name>
<evidence type="ECO:0000313" key="4">
    <source>
        <dbReference type="Proteomes" id="UP000182375"/>
    </source>
</evidence>
<evidence type="ECO:0000313" key="3">
    <source>
        <dbReference type="EMBL" id="SEC05502.1"/>
    </source>
</evidence>
<dbReference type="InterPro" id="IPR010982">
    <property type="entry name" value="Lambda_DNA-bd_dom_sf"/>
</dbReference>
<dbReference type="Pfam" id="PF01381">
    <property type="entry name" value="HTH_3"/>
    <property type="match status" value="1"/>
</dbReference>
<dbReference type="InterPro" id="IPR050807">
    <property type="entry name" value="TransReg_Diox_bact_type"/>
</dbReference>
<feature type="domain" description="HTH cro/C1-type" evidence="2">
    <location>
        <begin position="21"/>
        <end position="75"/>
    </location>
</feature>
<dbReference type="Gene3D" id="1.10.260.40">
    <property type="entry name" value="lambda repressor-like DNA-binding domains"/>
    <property type="match status" value="1"/>
</dbReference>
<dbReference type="PROSITE" id="PS50943">
    <property type="entry name" value="HTH_CROC1"/>
    <property type="match status" value="1"/>
</dbReference>
<evidence type="ECO:0000256" key="1">
    <source>
        <dbReference type="ARBA" id="ARBA00023125"/>
    </source>
</evidence>
<dbReference type="EMBL" id="FNTD01000004">
    <property type="protein sequence ID" value="SEC05502.1"/>
    <property type="molecule type" value="Genomic_DNA"/>
</dbReference>
<organism evidence="3 4">
    <name type="scientific">Streptomyces misionensis</name>
    <dbReference type="NCBI Taxonomy" id="67331"/>
    <lineage>
        <taxon>Bacteria</taxon>
        <taxon>Bacillati</taxon>
        <taxon>Actinomycetota</taxon>
        <taxon>Actinomycetes</taxon>
        <taxon>Kitasatosporales</taxon>
        <taxon>Streptomycetaceae</taxon>
        <taxon>Streptomyces</taxon>
    </lineage>
</organism>
<dbReference type="AlphaFoldDB" id="A0A1H4PEP8"/>
<dbReference type="GeneID" id="95510300"/>
<proteinExistence type="predicted"/>
<dbReference type="GO" id="GO:0003677">
    <property type="term" value="F:DNA binding"/>
    <property type="evidence" value="ECO:0007669"/>
    <property type="project" value="UniProtKB-KW"/>
</dbReference>
<sequence length="77" mass="8615">MPSAPPPDWVLQRRRAVGARIRAVRLHANLTQERLAEEAGMDRQAINRIEQGRASPLLDNLIRIADALDVPLADLVR</sequence>
<gene>
    <name evidence="3" type="ORF">SAMN04490357_1065</name>
</gene>
<dbReference type="Proteomes" id="UP000182375">
    <property type="component" value="Unassembled WGS sequence"/>
</dbReference>
<dbReference type="PANTHER" id="PTHR46797:SF1">
    <property type="entry name" value="METHYLPHOSPHONATE SYNTHASE"/>
    <property type="match status" value="1"/>
</dbReference>
<dbReference type="GO" id="GO:0003700">
    <property type="term" value="F:DNA-binding transcription factor activity"/>
    <property type="evidence" value="ECO:0007669"/>
    <property type="project" value="TreeGrafter"/>
</dbReference>
<keyword evidence="1 3" id="KW-0238">DNA-binding</keyword>
<dbReference type="PANTHER" id="PTHR46797">
    <property type="entry name" value="HTH-TYPE TRANSCRIPTIONAL REGULATOR"/>
    <property type="match status" value="1"/>
</dbReference>
<dbReference type="InterPro" id="IPR001387">
    <property type="entry name" value="Cro/C1-type_HTH"/>
</dbReference>
<dbReference type="SUPFAM" id="SSF47413">
    <property type="entry name" value="lambda repressor-like DNA-binding domains"/>
    <property type="match status" value="1"/>
</dbReference>
<evidence type="ECO:0000259" key="2">
    <source>
        <dbReference type="PROSITE" id="PS50943"/>
    </source>
</evidence>
<accession>A0A1H4PEP8</accession>
<dbReference type="SMART" id="SM00530">
    <property type="entry name" value="HTH_XRE"/>
    <property type="match status" value="1"/>
</dbReference>
<dbReference type="GO" id="GO:0005829">
    <property type="term" value="C:cytosol"/>
    <property type="evidence" value="ECO:0007669"/>
    <property type="project" value="TreeGrafter"/>
</dbReference>
<dbReference type="CDD" id="cd00093">
    <property type="entry name" value="HTH_XRE"/>
    <property type="match status" value="1"/>
</dbReference>
<reference evidence="3 4" key="1">
    <citation type="submission" date="2016-10" db="EMBL/GenBank/DDBJ databases">
        <authorList>
            <person name="de Groot N.N."/>
        </authorList>
    </citation>
    <scope>NUCLEOTIDE SEQUENCE [LARGE SCALE GENOMIC DNA]</scope>
    <source>
        <strain evidence="3 4">DSM 40306</strain>
    </source>
</reference>